<proteinExistence type="predicted"/>
<dbReference type="Proteomes" id="UP000714618">
    <property type="component" value="Unassembled WGS sequence"/>
</dbReference>
<evidence type="ECO:0000313" key="2">
    <source>
        <dbReference type="Proteomes" id="UP000714618"/>
    </source>
</evidence>
<organism evidence="1 2">
    <name type="scientific">Aureobasidium mustum</name>
    <dbReference type="NCBI Taxonomy" id="2773714"/>
    <lineage>
        <taxon>Eukaryota</taxon>
        <taxon>Fungi</taxon>
        <taxon>Dikarya</taxon>
        <taxon>Ascomycota</taxon>
        <taxon>Pezizomycotina</taxon>
        <taxon>Dothideomycetes</taxon>
        <taxon>Dothideomycetidae</taxon>
        <taxon>Dothideales</taxon>
        <taxon>Saccotheciaceae</taxon>
        <taxon>Aureobasidium</taxon>
    </lineage>
</organism>
<dbReference type="AlphaFoldDB" id="A0A9N8PB41"/>
<reference evidence="1" key="1">
    <citation type="submission" date="2020-06" db="EMBL/GenBank/DDBJ databases">
        <authorList>
            <person name="Onetto C."/>
        </authorList>
    </citation>
    <scope>NUCLEOTIDE SEQUENCE</scope>
</reference>
<sequence>MPPTTRSSTKKATVVDAREIVSWTSTVTGETLFYERFHAYDEEQEILFVQLRRDEQGDLVPWTKDEEDGTKEICLKSMALMLIRCRRPGS</sequence>
<dbReference type="EMBL" id="CAIJEO010000003">
    <property type="protein sequence ID" value="CAD0088343.1"/>
    <property type="molecule type" value="Genomic_DNA"/>
</dbReference>
<protein>
    <submittedName>
        <fullName evidence="1">Uncharacterized protein</fullName>
    </submittedName>
</protein>
<accession>A0A9N8PB41</accession>
<keyword evidence="2" id="KW-1185">Reference proteome</keyword>
<name>A0A9N8PB41_9PEZI</name>
<evidence type="ECO:0000313" key="1">
    <source>
        <dbReference type="EMBL" id="CAD0088343.1"/>
    </source>
</evidence>
<gene>
    <name evidence="1" type="ORF">AWRI4233_LOCUS1626</name>
</gene>
<comment type="caution">
    <text evidence="1">The sequence shown here is derived from an EMBL/GenBank/DDBJ whole genome shotgun (WGS) entry which is preliminary data.</text>
</comment>
<dbReference type="OrthoDB" id="3917209at2759"/>